<keyword evidence="7" id="KW-1185">Reference proteome</keyword>
<keyword evidence="1" id="KW-0808">Transferase</keyword>
<keyword evidence="3" id="KW-1015">Disulfide bond</keyword>
<dbReference type="GO" id="GO:0005794">
    <property type="term" value="C:Golgi apparatus"/>
    <property type="evidence" value="ECO:0007669"/>
    <property type="project" value="TreeGrafter"/>
</dbReference>
<evidence type="ECO:0000256" key="3">
    <source>
        <dbReference type="ARBA" id="ARBA00023157"/>
    </source>
</evidence>
<dbReference type="Pfam" id="PF00652">
    <property type="entry name" value="Ricin_B_lectin"/>
    <property type="match status" value="1"/>
</dbReference>
<dbReference type="GO" id="GO:0006493">
    <property type="term" value="P:protein O-linked glycosylation"/>
    <property type="evidence" value="ECO:0007669"/>
    <property type="project" value="TreeGrafter"/>
</dbReference>
<keyword evidence="2" id="KW-0430">Lectin</keyword>
<sequence length="241" mass="28298">MKTEFFYDKCFHYYFRSPTMAGGLFAMDRRYFFESGAYDRKLIYWGGENVEMSFRLWMCGDGIEIIPCSRVGHVFRERAPYKSPDGSTDHNSIRVAEVWMDEFKEIFYSFRANLKPEMGGDVTERKKLRDKLQCKSFKWYLQNIIPELELPDKYPYGRGDIKNLGTNSCLDTLAQNNAGGRPGLYPCHKMGTNQFFIFTKRKEIWHDGLCVDLDSHADTAKVKMWSCHKQAGNQEWIHQRI</sequence>
<dbReference type="GO" id="GO:0004653">
    <property type="term" value="F:polypeptide N-acetylgalactosaminyltransferase activity"/>
    <property type="evidence" value="ECO:0007669"/>
    <property type="project" value="TreeGrafter"/>
</dbReference>
<dbReference type="OrthoDB" id="5947194at2759"/>
<protein>
    <submittedName>
        <fullName evidence="6">Uncharacterized protein</fullName>
    </submittedName>
</protein>
<name>A0A7M5ULU4_9CNID</name>
<dbReference type="PANTHER" id="PTHR11675:SF43">
    <property type="entry name" value="POLYPEPTIDE N-ACETYLGALACTOSAMINYLTRANSFERASE 1"/>
    <property type="match status" value="1"/>
</dbReference>
<dbReference type="PROSITE" id="PS50231">
    <property type="entry name" value="RICIN_B_LECTIN"/>
    <property type="match status" value="1"/>
</dbReference>
<dbReference type="GO" id="GO:0030246">
    <property type="term" value="F:carbohydrate binding"/>
    <property type="evidence" value="ECO:0007669"/>
    <property type="project" value="UniProtKB-KW"/>
</dbReference>
<dbReference type="InterPro" id="IPR035992">
    <property type="entry name" value="Ricin_B-like_lectins"/>
</dbReference>
<dbReference type="InterPro" id="IPR029044">
    <property type="entry name" value="Nucleotide-diphossugar_trans"/>
</dbReference>
<dbReference type="SUPFAM" id="SSF53448">
    <property type="entry name" value="Nucleotide-diphospho-sugar transferases"/>
    <property type="match status" value="1"/>
</dbReference>
<accession>A0A7M5ULU4</accession>
<dbReference type="Proteomes" id="UP000594262">
    <property type="component" value="Unplaced"/>
</dbReference>
<evidence type="ECO:0000256" key="1">
    <source>
        <dbReference type="ARBA" id="ARBA00022679"/>
    </source>
</evidence>
<dbReference type="SUPFAM" id="SSF50370">
    <property type="entry name" value="Ricin B-like lectins"/>
    <property type="match status" value="1"/>
</dbReference>
<dbReference type="PANTHER" id="PTHR11675">
    <property type="entry name" value="N-ACETYLGALACTOSAMINYLTRANSFERASE"/>
    <property type="match status" value="1"/>
</dbReference>
<dbReference type="Gene3D" id="2.80.10.50">
    <property type="match status" value="1"/>
</dbReference>
<feature type="domain" description="Galactosyltransferase C-terminal" evidence="5">
    <location>
        <begin position="11"/>
        <end position="74"/>
    </location>
</feature>
<proteinExistence type="predicted"/>
<evidence type="ECO:0000313" key="7">
    <source>
        <dbReference type="Proteomes" id="UP000594262"/>
    </source>
</evidence>
<evidence type="ECO:0000259" key="5">
    <source>
        <dbReference type="Pfam" id="PF02709"/>
    </source>
</evidence>
<dbReference type="Gene3D" id="3.90.550.10">
    <property type="entry name" value="Spore Coat Polysaccharide Biosynthesis Protein SpsA, Chain A"/>
    <property type="match status" value="1"/>
</dbReference>
<reference evidence="6" key="1">
    <citation type="submission" date="2021-01" db="UniProtKB">
        <authorList>
            <consortium name="EnsemblMetazoa"/>
        </authorList>
    </citation>
    <scope>IDENTIFICATION</scope>
</reference>
<dbReference type="EnsemblMetazoa" id="CLYHEMT001033.1">
    <property type="protein sequence ID" value="CLYHEMP001033.1"/>
    <property type="gene ID" value="CLYHEMG001033"/>
</dbReference>
<dbReference type="InterPro" id="IPR027791">
    <property type="entry name" value="Galactosyl_T_C"/>
</dbReference>
<dbReference type="AlphaFoldDB" id="A0A7M5ULU4"/>
<organism evidence="6 7">
    <name type="scientific">Clytia hemisphaerica</name>
    <dbReference type="NCBI Taxonomy" id="252671"/>
    <lineage>
        <taxon>Eukaryota</taxon>
        <taxon>Metazoa</taxon>
        <taxon>Cnidaria</taxon>
        <taxon>Hydrozoa</taxon>
        <taxon>Hydroidolina</taxon>
        <taxon>Leptothecata</taxon>
        <taxon>Obeliida</taxon>
        <taxon>Clytiidae</taxon>
        <taxon>Clytia</taxon>
    </lineage>
</organism>
<feature type="domain" description="Ricin B lectin" evidence="4">
    <location>
        <begin position="159"/>
        <end position="239"/>
    </location>
</feature>
<dbReference type="Pfam" id="PF02709">
    <property type="entry name" value="Glyco_transf_7C"/>
    <property type="match status" value="1"/>
</dbReference>
<evidence type="ECO:0000256" key="2">
    <source>
        <dbReference type="ARBA" id="ARBA00022734"/>
    </source>
</evidence>
<evidence type="ECO:0000259" key="4">
    <source>
        <dbReference type="Pfam" id="PF00652"/>
    </source>
</evidence>
<evidence type="ECO:0000313" key="6">
    <source>
        <dbReference type="EnsemblMetazoa" id="CLYHEMP001033.1"/>
    </source>
</evidence>
<dbReference type="InterPro" id="IPR000772">
    <property type="entry name" value="Ricin_B_lectin"/>
</dbReference>